<dbReference type="InterPro" id="IPR002501">
    <property type="entry name" value="PsdUridine_synth_N"/>
</dbReference>
<dbReference type="VEuPathDB" id="TriTrypDB:TRSC58_00863"/>
<protein>
    <submittedName>
        <fullName evidence="6">Centromere/microtubule binding protein cbf5</fullName>
    </submittedName>
</protein>
<dbReference type="InterPro" id="IPR020103">
    <property type="entry name" value="PsdUridine_synth_cat_dom_sf"/>
</dbReference>
<dbReference type="FunFam" id="3.30.2350.10:FF:000001">
    <property type="entry name" value="H/ACA ribonucleoprotein complex subunit CBF5"/>
    <property type="match status" value="1"/>
</dbReference>
<dbReference type="PROSITE" id="PS50890">
    <property type="entry name" value="PUA"/>
    <property type="match status" value="1"/>
</dbReference>
<dbReference type="NCBIfam" id="NF003280">
    <property type="entry name" value="PRK04270.1"/>
    <property type="match status" value="1"/>
</dbReference>
<keyword evidence="7" id="KW-1185">Reference proteome</keyword>
<dbReference type="Gene3D" id="2.30.130.10">
    <property type="entry name" value="PUA domain"/>
    <property type="match status" value="1"/>
</dbReference>
<dbReference type="InterPro" id="IPR032819">
    <property type="entry name" value="TruB_C"/>
</dbReference>
<dbReference type="Gene3D" id="3.30.2350.10">
    <property type="entry name" value="Pseudouridine synthase"/>
    <property type="match status" value="1"/>
</dbReference>
<feature type="domain" description="Dyskerin-like" evidence="5">
    <location>
        <begin position="29"/>
        <end position="87"/>
    </location>
</feature>
<evidence type="ECO:0000256" key="1">
    <source>
        <dbReference type="ARBA" id="ARBA00008999"/>
    </source>
</evidence>
<organism evidence="6 7">
    <name type="scientific">Trypanosoma rangeli SC58</name>
    <dbReference type="NCBI Taxonomy" id="429131"/>
    <lineage>
        <taxon>Eukaryota</taxon>
        <taxon>Discoba</taxon>
        <taxon>Euglenozoa</taxon>
        <taxon>Kinetoplastea</taxon>
        <taxon>Metakinetoplastina</taxon>
        <taxon>Trypanosomatida</taxon>
        <taxon>Trypanosomatidae</taxon>
        <taxon>Trypanosoma</taxon>
        <taxon>Herpetosoma</taxon>
    </lineage>
</organism>
<evidence type="ECO:0000256" key="2">
    <source>
        <dbReference type="ARBA" id="ARBA00023235"/>
    </source>
</evidence>
<dbReference type="SMART" id="SM00359">
    <property type="entry name" value="PUA"/>
    <property type="match status" value="1"/>
</dbReference>
<dbReference type="Pfam" id="PF16198">
    <property type="entry name" value="TruB_C_2"/>
    <property type="match status" value="1"/>
</dbReference>
<keyword evidence="2" id="KW-0413">Isomerase</keyword>
<proteinExistence type="inferred from homology"/>
<dbReference type="EMBL" id="AUPL01000863">
    <property type="protein sequence ID" value="ESL11388.1"/>
    <property type="molecule type" value="Genomic_DNA"/>
</dbReference>
<name>A0A061J7H3_TRYRA</name>
<dbReference type="NCBIfam" id="TIGR00451">
    <property type="entry name" value="unchar_dom_2"/>
    <property type="match status" value="1"/>
</dbReference>
<dbReference type="InterPro" id="IPR015947">
    <property type="entry name" value="PUA-like_sf"/>
</dbReference>
<dbReference type="OrthoDB" id="10250002at2759"/>
<sequence>MSSKKIGEIQRSEEFRIPLEGDGAEAMLPPEQWPLLLKNYDQMNVRSSHFSVLECGWSPLRRPLKEYVKYGMINLDKPSNPSSHEVVSWIKRILKCDKTGHAGTLDPKVTGALIICIDRATRLVKSQQNAGKTYVGVLRLHDTVSQKKVIAALQRLTGPCFQRPPLIAAVKRQLRVRNIYSNQLVEYDKHRHLAVFETHCEAGTYIRTLCVHLGLILGVGGHMEELRRIRTGVISEDDHVSTMHDVLDAQWLYENEKDETYLRRVILPCEYLLTNYKRVVVKDSAVNAVCYGAKLMIPGLSRFDNGIERDDIIVLITTKGEAIALAYAEMSTSQLASVDHGIVARSKRVIMDRDTYPRRWGLGPVAVKKRSMMKDGLLDKYGRPQANTPSDWYYVDYGGVKSNAEGVQYGEPPRKTTKRPRSSEDDSE</sequence>
<dbReference type="Pfam" id="PF01472">
    <property type="entry name" value="PUA"/>
    <property type="match status" value="1"/>
</dbReference>
<evidence type="ECO:0000313" key="7">
    <source>
        <dbReference type="Proteomes" id="UP000031737"/>
    </source>
</evidence>
<reference evidence="6 7" key="1">
    <citation type="submission" date="2013-07" db="EMBL/GenBank/DDBJ databases">
        <authorList>
            <person name="Stoco P.H."/>
            <person name="Wagner G."/>
            <person name="Gerber A."/>
            <person name="Zaha A."/>
            <person name="Thompson C."/>
            <person name="Bartholomeu D.C."/>
            <person name="Luckemeyer D.D."/>
            <person name="Bahia D."/>
            <person name="Loreto E."/>
            <person name="Prestes E.B."/>
            <person name="Lima F.M."/>
            <person name="Rodrigues-Luiz G."/>
            <person name="Vallejo G.A."/>
            <person name="Filho J.F."/>
            <person name="Monteiro K.M."/>
            <person name="Tyler K.M."/>
            <person name="de Almeida L.G."/>
            <person name="Ortiz M.F."/>
            <person name="Siervo M.A."/>
            <person name="de Moraes M.H."/>
            <person name="Cunha O.L."/>
            <person name="Mendonca-Neto R."/>
            <person name="Silva R."/>
            <person name="Teixeira S.M."/>
            <person name="Murta S.M."/>
            <person name="Sincero T.C."/>
            <person name="Mendes T.A."/>
            <person name="Urmenyi T.P."/>
            <person name="Silva V.G."/>
            <person name="da Rocha W.D."/>
            <person name="Andersson B."/>
            <person name="Romanha A.J."/>
            <person name="Steindel M."/>
            <person name="de Vasconcelos A.T."/>
            <person name="Grisard E.C."/>
        </authorList>
    </citation>
    <scope>NUCLEOTIDE SEQUENCE [LARGE SCALE GENOMIC DNA]</scope>
    <source>
        <strain evidence="6 7">SC58</strain>
    </source>
</reference>
<dbReference type="GO" id="GO:0031118">
    <property type="term" value="P:rRNA pseudouridine synthesis"/>
    <property type="evidence" value="ECO:0007669"/>
    <property type="project" value="TreeGrafter"/>
</dbReference>
<dbReference type="AlphaFoldDB" id="A0A061J7H3"/>
<dbReference type="GO" id="GO:0000495">
    <property type="term" value="P:box H/ACA sno(s)RNA 3'-end processing"/>
    <property type="evidence" value="ECO:0007669"/>
    <property type="project" value="TreeGrafter"/>
</dbReference>
<dbReference type="GO" id="GO:0031429">
    <property type="term" value="C:box H/ACA snoRNP complex"/>
    <property type="evidence" value="ECO:0007669"/>
    <property type="project" value="TreeGrafter"/>
</dbReference>
<accession>A0A061J7H3</accession>
<dbReference type="Pfam" id="PF01509">
    <property type="entry name" value="TruB_N"/>
    <property type="match status" value="1"/>
</dbReference>
<evidence type="ECO:0000256" key="3">
    <source>
        <dbReference type="SAM" id="MobiDB-lite"/>
    </source>
</evidence>
<dbReference type="InterPro" id="IPR004802">
    <property type="entry name" value="tRNA_PsdUridine_synth_B_fam"/>
</dbReference>
<feature type="region of interest" description="Disordered" evidence="3">
    <location>
        <begin position="403"/>
        <end position="428"/>
    </location>
</feature>
<comment type="similarity">
    <text evidence="1">Belongs to the pseudouridine synthase TruB family.</text>
</comment>
<evidence type="ECO:0000259" key="5">
    <source>
        <dbReference type="SMART" id="SM01136"/>
    </source>
</evidence>
<dbReference type="GO" id="GO:0031120">
    <property type="term" value="P:snRNA pseudouridine synthesis"/>
    <property type="evidence" value="ECO:0007669"/>
    <property type="project" value="TreeGrafter"/>
</dbReference>
<dbReference type="Proteomes" id="UP000031737">
    <property type="component" value="Unassembled WGS sequence"/>
</dbReference>
<comment type="caution">
    <text evidence="6">The sequence shown here is derived from an EMBL/GenBank/DDBJ whole genome shotgun (WGS) entry which is preliminary data.</text>
</comment>
<dbReference type="CDD" id="cd02572">
    <property type="entry name" value="PseudoU_synth_hDyskerin"/>
    <property type="match status" value="1"/>
</dbReference>
<dbReference type="SUPFAM" id="SSF88697">
    <property type="entry name" value="PUA domain-like"/>
    <property type="match status" value="1"/>
</dbReference>
<dbReference type="NCBIfam" id="TIGR00425">
    <property type="entry name" value="CBF5"/>
    <property type="match status" value="1"/>
</dbReference>
<dbReference type="InterPro" id="IPR036974">
    <property type="entry name" value="PUA_sf"/>
</dbReference>
<gene>
    <name evidence="6" type="ORF">TRSC58_00863</name>
</gene>
<evidence type="ECO:0000259" key="4">
    <source>
        <dbReference type="SMART" id="SM00359"/>
    </source>
</evidence>
<evidence type="ECO:0000313" key="6">
    <source>
        <dbReference type="EMBL" id="ESL11388.1"/>
    </source>
</evidence>
<dbReference type="GO" id="GO:0009982">
    <property type="term" value="F:pseudouridine synthase activity"/>
    <property type="evidence" value="ECO:0007669"/>
    <property type="project" value="InterPro"/>
</dbReference>
<dbReference type="GO" id="GO:0003723">
    <property type="term" value="F:RNA binding"/>
    <property type="evidence" value="ECO:0007669"/>
    <property type="project" value="InterPro"/>
</dbReference>
<dbReference type="InterPro" id="IPR004521">
    <property type="entry name" value="Uncharacterised_CHP00451"/>
</dbReference>
<dbReference type="GO" id="GO:1990481">
    <property type="term" value="P:mRNA pseudouridine synthesis"/>
    <property type="evidence" value="ECO:0007669"/>
    <property type="project" value="TreeGrafter"/>
</dbReference>
<dbReference type="SMART" id="SM01136">
    <property type="entry name" value="DKCLD"/>
    <property type="match status" value="1"/>
</dbReference>
<dbReference type="InterPro" id="IPR002478">
    <property type="entry name" value="PUA"/>
</dbReference>
<dbReference type="SUPFAM" id="SSF55120">
    <property type="entry name" value="Pseudouridine synthase"/>
    <property type="match status" value="1"/>
</dbReference>
<dbReference type="PANTHER" id="PTHR23127">
    <property type="entry name" value="CENTROMERE/MICROTUBULE BINDING PROTEIN CBF5"/>
    <property type="match status" value="1"/>
</dbReference>
<dbReference type="Pfam" id="PF08068">
    <property type="entry name" value="DKCLD"/>
    <property type="match status" value="1"/>
</dbReference>
<dbReference type="CDD" id="cd21148">
    <property type="entry name" value="PUA_Cbf5"/>
    <property type="match status" value="1"/>
</dbReference>
<dbReference type="PANTHER" id="PTHR23127:SF0">
    <property type="entry name" value="H_ACA RIBONUCLEOPROTEIN COMPLEX SUBUNIT DKC1"/>
    <property type="match status" value="1"/>
</dbReference>
<feature type="domain" description="PUA" evidence="4">
    <location>
        <begin position="277"/>
        <end position="351"/>
    </location>
</feature>
<dbReference type="InterPro" id="IPR012960">
    <property type="entry name" value="Dyskerin-like"/>
</dbReference>